<dbReference type="Pfam" id="PF07715">
    <property type="entry name" value="Plug"/>
    <property type="match status" value="1"/>
</dbReference>
<dbReference type="InterPro" id="IPR036942">
    <property type="entry name" value="Beta-barrel_TonB_sf"/>
</dbReference>
<feature type="domain" description="TonB-dependent receptor plug" evidence="14">
    <location>
        <begin position="133"/>
        <end position="240"/>
    </location>
</feature>
<evidence type="ECO:0000256" key="12">
    <source>
        <dbReference type="SAM" id="SignalP"/>
    </source>
</evidence>
<organism evidence="15 16">
    <name type="scientific">Bacteroides helcogenes (strain ATCC 35417 / DSM 20613 / JCM 6297 / CCUG 15421 / P 36-108)</name>
    <dbReference type="NCBI Taxonomy" id="693979"/>
    <lineage>
        <taxon>Bacteria</taxon>
        <taxon>Pseudomonadati</taxon>
        <taxon>Bacteroidota</taxon>
        <taxon>Bacteroidia</taxon>
        <taxon>Bacteroidales</taxon>
        <taxon>Bacteroidaceae</taxon>
        <taxon>Bacteroides</taxon>
    </lineage>
</organism>
<evidence type="ECO:0000256" key="6">
    <source>
        <dbReference type="ARBA" id="ARBA00023077"/>
    </source>
</evidence>
<keyword evidence="7 10" id="KW-0472">Membrane</keyword>
<comment type="subcellular location">
    <subcellularLocation>
        <location evidence="1 10">Cell outer membrane</location>
        <topology evidence="1 10">Multi-pass membrane protein</topology>
    </subcellularLocation>
</comment>
<dbReference type="InterPro" id="IPR008969">
    <property type="entry name" value="CarboxyPept-like_regulatory"/>
</dbReference>
<dbReference type="Pfam" id="PF00593">
    <property type="entry name" value="TonB_dep_Rec_b-barrel"/>
    <property type="match status" value="1"/>
</dbReference>
<evidence type="ECO:0000256" key="11">
    <source>
        <dbReference type="RuleBase" id="RU003357"/>
    </source>
</evidence>
<keyword evidence="2 10" id="KW-0813">Transport</keyword>
<evidence type="ECO:0000259" key="14">
    <source>
        <dbReference type="Pfam" id="PF07715"/>
    </source>
</evidence>
<dbReference type="SUPFAM" id="SSF49464">
    <property type="entry name" value="Carboxypeptidase regulatory domain-like"/>
    <property type="match status" value="1"/>
</dbReference>
<dbReference type="EMBL" id="CP002352">
    <property type="protein sequence ID" value="ADV45154.1"/>
    <property type="molecule type" value="Genomic_DNA"/>
</dbReference>
<dbReference type="PATRIC" id="fig|693979.3.peg.3388"/>
<dbReference type="HOGENOM" id="CLU_008287_18_0_10"/>
<feature type="signal peptide" evidence="12">
    <location>
        <begin position="1"/>
        <end position="22"/>
    </location>
</feature>
<dbReference type="CDD" id="cd01347">
    <property type="entry name" value="ligand_gated_channel"/>
    <property type="match status" value="1"/>
</dbReference>
<evidence type="ECO:0000256" key="2">
    <source>
        <dbReference type="ARBA" id="ARBA00022448"/>
    </source>
</evidence>
<name>E6SRR4_BACT6</name>
<evidence type="ECO:0000256" key="9">
    <source>
        <dbReference type="ARBA" id="ARBA00023237"/>
    </source>
</evidence>
<dbReference type="RefSeq" id="WP_013548741.1">
    <property type="nucleotide sequence ID" value="NC_014933.1"/>
</dbReference>
<dbReference type="OrthoDB" id="9764669at2"/>
<gene>
    <name evidence="15" type="ordered locus">Bache_3230</name>
</gene>
<dbReference type="AlphaFoldDB" id="E6SRR4"/>
<dbReference type="GO" id="GO:0044718">
    <property type="term" value="P:siderophore transmembrane transport"/>
    <property type="evidence" value="ECO:0007669"/>
    <property type="project" value="TreeGrafter"/>
</dbReference>
<keyword evidence="6 11" id="KW-0798">TonB box</keyword>
<dbReference type="Gene3D" id="2.40.170.20">
    <property type="entry name" value="TonB-dependent receptor, beta-barrel domain"/>
    <property type="match status" value="1"/>
</dbReference>
<keyword evidence="5 12" id="KW-0732">Signal</keyword>
<dbReference type="PANTHER" id="PTHR30069:SF29">
    <property type="entry name" value="HEMOGLOBIN AND HEMOGLOBIN-HAPTOGLOBIN-BINDING PROTEIN 1-RELATED"/>
    <property type="match status" value="1"/>
</dbReference>
<accession>E6SRR4</accession>
<keyword evidence="9 10" id="KW-0998">Cell outer membrane</keyword>
<keyword evidence="8 15" id="KW-0675">Receptor</keyword>
<evidence type="ECO:0000313" key="15">
    <source>
        <dbReference type="EMBL" id="ADV45154.1"/>
    </source>
</evidence>
<dbReference type="Gene3D" id="2.170.130.10">
    <property type="entry name" value="TonB-dependent receptor, plug domain"/>
    <property type="match status" value="1"/>
</dbReference>
<evidence type="ECO:0000259" key="13">
    <source>
        <dbReference type="Pfam" id="PF00593"/>
    </source>
</evidence>
<dbReference type="GO" id="GO:0009279">
    <property type="term" value="C:cell outer membrane"/>
    <property type="evidence" value="ECO:0007669"/>
    <property type="project" value="UniProtKB-SubCell"/>
</dbReference>
<evidence type="ECO:0000256" key="4">
    <source>
        <dbReference type="ARBA" id="ARBA00022692"/>
    </source>
</evidence>
<evidence type="ECO:0000256" key="7">
    <source>
        <dbReference type="ARBA" id="ARBA00023136"/>
    </source>
</evidence>
<comment type="similarity">
    <text evidence="10 11">Belongs to the TonB-dependent receptor family.</text>
</comment>
<dbReference type="InterPro" id="IPR000531">
    <property type="entry name" value="Beta-barrel_TonB"/>
</dbReference>
<keyword evidence="16" id="KW-1185">Reference proteome</keyword>
<dbReference type="Gene3D" id="2.60.40.1120">
    <property type="entry name" value="Carboxypeptidase-like, regulatory domain"/>
    <property type="match status" value="1"/>
</dbReference>
<dbReference type="InterPro" id="IPR039426">
    <property type="entry name" value="TonB-dep_rcpt-like"/>
</dbReference>
<dbReference type="STRING" id="693979.Bache_3230"/>
<evidence type="ECO:0000256" key="8">
    <source>
        <dbReference type="ARBA" id="ARBA00023170"/>
    </source>
</evidence>
<proteinExistence type="inferred from homology"/>
<feature type="chain" id="PRO_5003211392" evidence="12">
    <location>
        <begin position="23"/>
        <end position="735"/>
    </location>
</feature>
<dbReference type="KEGG" id="bhl:Bache_3230"/>
<evidence type="ECO:0000256" key="10">
    <source>
        <dbReference type="PROSITE-ProRule" id="PRU01360"/>
    </source>
</evidence>
<dbReference type="SUPFAM" id="SSF56935">
    <property type="entry name" value="Porins"/>
    <property type="match status" value="1"/>
</dbReference>
<protein>
    <submittedName>
        <fullName evidence="15">TonB-dependent receptor</fullName>
    </submittedName>
</protein>
<keyword evidence="3 10" id="KW-1134">Transmembrane beta strand</keyword>
<dbReference type="InterPro" id="IPR012910">
    <property type="entry name" value="Plug_dom"/>
</dbReference>
<evidence type="ECO:0000313" key="16">
    <source>
        <dbReference type="Proteomes" id="UP000008630"/>
    </source>
</evidence>
<reference evidence="15 16" key="2">
    <citation type="journal article" date="2011" name="Stand. Genomic Sci.">
        <title>Complete genome sequence of Bacteroides helcogenes type strain (P 36-108).</title>
        <authorList>
            <person name="Pati A."/>
            <person name="Gronow S."/>
            <person name="Zeytun A."/>
            <person name="Lapidus A."/>
            <person name="Nolan M."/>
            <person name="Hammon N."/>
            <person name="Deshpande S."/>
            <person name="Cheng J.F."/>
            <person name="Tapia R."/>
            <person name="Han C."/>
            <person name="Goodwin L."/>
            <person name="Pitluck S."/>
            <person name="Liolios K."/>
            <person name="Pagani I."/>
            <person name="Ivanova N."/>
            <person name="Mavromatis K."/>
            <person name="Chen A."/>
            <person name="Palaniappan K."/>
            <person name="Land M."/>
            <person name="Hauser L."/>
            <person name="Chang Y.J."/>
            <person name="Jeffries C.D."/>
            <person name="Detter J.C."/>
            <person name="Brambilla E."/>
            <person name="Rohde M."/>
            <person name="Goker M."/>
            <person name="Woyke T."/>
            <person name="Bristow J."/>
            <person name="Eisen J.A."/>
            <person name="Markowitz V."/>
            <person name="Hugenholtz P."/>
            <person name="Kyrpides N.C."/>
            <person name="Klenk H.P."/>
            <person name="Lucas S."/>
        </authorList>
    </citation>
    <scope>NUCLEOTIDE SEQUENCE [LARGE SCALE GENOMIC DNA]</scope>
    <source>
        <strain evidence="16">ATCC 35417 / DSM 20613 / JCM 6297 / CCUG 15421 / P 36-108</strain>
    </source>
</reference>
<keyword evidence="4 10" id="KW-0812">Transmembrane</keyword>
<evidence type="ECO:0000256" key="5">
    <source>
        <dbReference type="ARBA" id="ARBA00022729"/>
    </source>
</evidence>
<feature type="domain" description="TonB-dependent receptor-like beta-barrel" evidence="13">
    <location>
        <begin position="260"/>
        <end position="700"/>
    </location>
</feature>
<dbReference type="InterPro" id="IPR037066">
    <property type="entry name" value="Plug_dom_sf"/>
</dbReference>
<dbReference type="eggNOG" id="COG4771">
    <property type="taxonomic scope" value="Bacteria"/>
</dbReference>
<reference key="1">
    <citation type="submission" date="2010-11" db="EMBL/GenBank/DDBJ databases">
        <title>The complete genome of Bacteroides helcogenes P 36-108.</title>
        <authorList>
            <consortium name="US DOE Joint Genome Institute (JGI-PGF)"/>
            <person name="Lucas S."/>
            <person name="Copeland A."/>
            <person name="Lapidus A."/>
            <person name="Bruce D."/>
            <person name="Goodwin L."/>
            <person name="Pitluck S."/>
            <person name="Kyrpides N."/>
            <person name="Mavromatis K."/>
            <person name="Ivanova N."/>
            <person name="Zeytun A."/>
            <person name="Brettin T."/>
            <person name="Detter J.C."/>
            <person name="Tapia R."/>
            <person name="Han C."/>
            <person name="Land M."/>
            <person name="Hauser L."/>
            <person name="Markowitz V."/>
            <person name="Cheng J.-F."/>
            <person name="Hugenholtz P."/>
            <person name="Woyke T."/>
            <person name="Wu D."/>
            <person name="Gronow S."/>
            <person name="Wellnitz S."/>
            <person name="Brambilla E."/>
            <person name="Klenk H.-P."/>
            <person name="Eisen J.A."/>
        </authorList>
    </citation>
    <scope>NUCLEOTIDE SEQUENCE</scope>
    <source>
        <strain>P 36-108</strain>
    </source>
</reference>
<dbReference type="PROSITE" id="PS52016">
    <property type="entry name" value="TONB_DEPENDENT_REC_3"/>
    <property type="match status" value="1"/>
</dbReference>
<dbReference type="Pfam" id="PF13715">
    <property type="entry name" value="CarbopepD_reg_2"/>
    <property type="match status" value="1"/>
</dbReference>
<dbReference type="Proteomes" id="UP000008630">
    <property type="component" value="Chromosome"/>
</dbReference>
<dbReference type="GO" id="GO:0015344">
    <property type="term" value="F:siderophore uptake transmembrane transporter activity"/>
    <property type="evidence" value="ECO:0007669"/>
    <property type="project" value="TreeGrafter"/>
</dbReference>
<evidence type="ECO:0000256" key="1">
    <source>
        <dbReference type="ARBA" id="ARBA00004571"/>
    </source>
</evidence>
<evidence type="ECO:0000256" key="3">
    <source>
        <dbReference type="ARBA" id="ARBA00022452"/>
    </source>
</evidence>
<dbReference type="PANTHER" id="PTHR30069">
    <property type="entry name" value="TONB-DEPENDENT OUTER MEMBRANE RECEPTOR"/>
    <property type="match status" value="1"/>
</dbReference>
<sequence length="735" mass="82634">MKKSIKLLCLLWMLCVATASFANGINDNDNNSKRYLYALRGVVVDENNEPLAGAAIHVAGTTFGAGTNSSGEFVIRLNDAKRYVLQVSFMGYEPQNIEAVASQNPVILRIKLQPSDNQLNEVVVTGSFIEKPLMDVPVLTRIISRNDIQALNPMNVETLLQYELPGLQIGYNSMSQQPEITYQGMGGEYMLFLIDGERVSGEGSDHNVDFSRFNVDDIERIEVVKGAQSTIYGSNALGGVVNIITRTANRPFAANLNARYAGSNGQKYNGSIGLKKDRLTSFSSLTYRTKDTYTIDDGESGTSSTLWGYNIWDFTQKLGYTCNEKLSADIKGTYYRNQRDIRPGRLYQEYYVDHSLSGKVKYLPAENQQLVFGYIYDNYKKDNHYFRIDSTYTNYRNIKQTPRVDYTGKFGRHTVSAGFEGDIEYLKHYMLKDSSHVSNQAYAFYAQEDWNITDQLNIVAGVRADYHEKYHWHVTPKISVMWRFRKHVVFRAGYAQGFRSPSLKELYMSYDMGGLGMFMIYGNPNLKPETSNQYSLSAEFNKGGLNMAVAFSHNRFKNKIDYMAITDEAYGDMQYVNAENAKTSSVEGILRYRFGSGLIVTCSYAYTKDYAEVDGRNASLVRPHSATFNAMYSHKFGKVGFNCSLNGQWGAGFDTYSRSKNDDGSVSYKKRTYDARTLCSLNAGVTFPRGISLNVGMDNLLNYKDKAADSTLQVPQKGISVIGTVNINIADMFGL</sequence>